<name>A0A820JQV9_9BILA</name>
<sequence length="419" mass="47786">MMSKIYHTIVFIFIIFLFPSTNCLSRNPAIGILTDTNIYIARISELNYTNDEQYLIYHHNDPVYHLQSFTANNFINRIYVCSPNTIYTLDLRMEATLVPLSPVDDTPCRSSLTYLHGKATLVWALRHSVIELDFESMSKKHLWNSTSIITDMIYNSTTVEDKNSFYLGVALTDHESIVLYCRSDGRYRILPFESCIIVDSDYQEVSGLAINNHILYVADRVAHKIYALTLSPNGFLVNKDILPLNTSTVADIQSMFIHNDYLVWLTRSGHVRIVSLITYEVRYLFWFDEQLRAIRLVSFGQWPNQTTTTKASTTTHSTTTTTTTVTTTITTTSNATTEIITTTQYHNDDNYSPWKATTYLTSIILGIALFLCAAMITCVLLNYRLGRVVPHSFTNIFHVLRHRTVAARSTPEISDDTLA</sequence>
<proteinExistence type="predicted"/>
<feature type="transmembrane region" description="Helical" evidence="1">
    <location>
        <begin position="359"/>
        <end position="383"/>
    </location>
</feature>
<dbReference type="Proteomes" id="UP000663862">
    <property type="component" value="Unassembled WGS sequence"/>
</dbReference>
<dbReference type="AlphaFoldDB" id="A0A820JQV9"/>
<keyword evidence="1" id="KW-1133">Transmembrane helix</keyword>
<evidence type="ECO:0000256" key="2">
    <source>
        <dbReference type="SAM" id="SignalP"/>
    </source>
</evidence>
<evidence type="ECO:0000256" key="1">
    <source>
        <dbReference type="SAM" id="Phobius"/>
    </source>
</evidence>
<evidence type="ECO:0000313" key="3">
    <source>
        <dbReference type="EMBL" id="CAF4327974.1"/>
    </source>
</evidence>
<keyword evidence="1" id="KW-0812">Transmembrane</keyword>
<reference evidence="3" key="1">
    <citation type="submission" date="2021-02" db="EMBL/GenBank/DDBJ databases">
        <authorList>
            <person name="Nowell W R."/>
        </authorList>
    </citation>
    <scope>NUCLEOTIDE SEQUENCE</scope>
</reference>
<keyword evidence="2" id="KW-0732">Signal</keyword>
<organism evidence="3 4">
    <name type="scientific">Rotaria socialis</name>
    <dbReference type="NCBI Taxonomy" id="392032"/>
    <lineage>
        <taxon>Eukaryota</taxon>
        <taxon>Metazoa</taxon>
        <taxon>Spiralia</taxon>
        <taxon>Gnathifera</taxon>
        <taxon>Rotifera</taxon>
        <taxon>Eurotatoria</taxon>
        <taxon>Bdelloidea</taxon>
        <taxon>Philodinida</taxon>
        <taxon>Philodinidae</taxon>
        <taxon>Rotaria</taxon>
    </lineage>
</organism>
<feature type="chain" id="PRO_5032518841" evidence="2">
    <location>
        <begin position="26"/>
        <end position="419"/>
    </location>
</feature>
<feature type="signal peptide" evidence="2">
    <location>
        <begin position="1"/>
        <end position="25"/>
    </location>
</feature>
<keyword evidence="1" id="KW-0472">Membrane</keyword>
<protein>
    <submittedName>
        <fullName evidence="3">Uncharacterized protein</fullName>
    </submittedName>
</protein>
<evidence type="ECO:0000313" key="4">
    <source>
        <dbReference type="Proteomes" id="UP000663862"/>
    </source>
</evidence>
<dbReference type="EMBL" id="CAJOBQ010000323">
    <property type="protein sequence ID" value="CAF4327974.1"/>
    <property type="molecule type" value="Genomic_DNA"/>
</dbReference>
<gene>
    <name evidence="3" type="ORF">TSG867_LOCUS8013</name>
</gene>
<comment type="caution">
    <text evidence="3">The sequence shown here is derived from an EMBL/GenBank/DDBJ whole genome shotgun (WGS) entry which is preliminary data.</text>
</comment>
<dbReference type="SUPFAM" id="SSF63825">
    <property type="entry name" value="YWTD domain"/>
    <property type="match status" value="1"/>
</dbReference>
<accession>A0A820JQV9</accession>